<evidence type="ECO:0000256" key="1">
    <source>
        <dbReference type="SAM" id="Phobius"/>
    </source>
</evidence>
<protein>
    <submittedName>
        <fullName evidence="2">Uncharacterized protein</fullName>
    </submittedName>
</protein>
<dbReference type="RefSeq" id="WP_150588153.1">
    <property type="nucleotide sequence ID" value="NZ_CABPSH010000002.1"/>
</dbReference>
<gene>
    <name evidence="2" type="ORF">PEP31012_00878</name>
</gene>
<dbReference type="Proteomes" id="UP000400981">
    <property type="component" value="Unassembled WGS sequence"/>
</dbReference>
<proteinExistence type="predicted"/>
<evidence type="ECO:0000313" key="3">
    <source>
        <dbReference type="Proteomes" id="UP000400981"/>
    </source>
</evidence>
<keyword evidence="3" id="KW-1185">Reference proteome</keyword>
<organism evidence="2 3">
    <name type="scientific">Pandoraea eparura</name>
    <dbReference type="NCBI Taxonomy" id="2508291"/>
    <lineage>
        <taxon>Bacteria</taxon>
        <taxon>Pseudomonadati</taxon>
        <taxon>Pseudomonadota</taxon>
        <taxon>Betaproteobacteria</taxon>
        <taxon>Burkholderiales</taxon>
        <taxon>Burkholderiaceae</taxon>
        <taxon>Pandoraea</taxon>
    </lineage>
</organism>
<keyword evidence="1" id="KW-0812">Transmembrane</keyword>
<keyword evidence="1" id="KW-0472">Membrane</keyword>
<dbReference type="AlphaFoldDB" id="A0A5E4SLT1"/>
<feature type="transmembrane region" description="Helical" evidence="1">
    <location>
        <begin position="44"/>
        <end position="65"/>
    </location>
</feature>
<name>A0A5E4SLT1_9BURK</name>
<dbReference type="EMBL" id="CABPSH010000002">
    <property type="protein sequence ID" value="VVD76660.1"/>
    <property type="molecule type" value="Genomic_DNA"/>
</dbReference>
<accession>A0A5E4SLT1</accession>
<reference evidence="2 3" key="1">
    <citation type="submission" date="2019-08" db="EMBL/GenBank/DDBJ databases">
        <authorList>
            <person name="Peeters C."/>
        </authorList>
    </citation>
    <scope>NUCLEOTIDE SEQUENCE [LARGE SCALE GENOMIC DNA]</scope>
    <source>
        <strain evidence="2 3">LMG 31012</strain>
    </source>
</reference>
<keyword evidence="1" id="KW-1133">Transmembrane helix</keyword>
<evidence type="ECO:0000313" key="2">
    <source>
        <dbReference type="EMBL" id="VVD76660.1"/>
    </source>
</evidence>
<sequence>MHPLFDQYTEQRQANLRAMQGLPSAVQNSYAAGRKSDFARPRRALHLCLLALAAAIVYLSSLPAVQTDPAPVRKPSIYRAVCDVECQRVARPSDLYGEGAR</sequence>